<evidence type="ECO:0000313" key="2">
    <source>
        <dbReference type="EMBL" id="GAA3389635.1"/>
    </source>
</evidence>
<dbReference type="InterPro" id="IPR050789">
    <property type="entry name" value="Diverse_Enzym_Activities"/>
</dbReference>
<evidence type="ECO:0000259" key="1">
    <source>
        <dbReference type="Pfam" id="PF00144"/>
    </source>
</evidence>
<organism evidence="2 3">
    <name type="scientific">Cryptosporangium minutisporangium</name>
    <dbReference type="NCBI Taxonomy" id="113569"/>
    <lineage>
        <taxon>Bacteria</taxon>
        <taxon>Bacillati</taxon>
        <taxon>Actinomycetota</taxon>
        <taxon>Actinomycetes</taxon>
        <taxon>Cryptosporangiales</taxon>
        <taxon>Cryptosporangiaceae</taxon>
        <taxon>Cryptosporangium</taxon>
    </lineage>
</organism>
<proteinExistence type="predicted"/>
<dbReference type="RefSeq" id="WP_345729731.1">
    <property type="nucleotide sequence ID" value="NZ_BAAAYN010000025.1"/>
</dbReference>
<dbReference type="EMBL" id="BAAAYN010000025">
    <property type="protein sequence ID" value="GAA3389635.1"/>
    <property type="molecule type" value="Genomic_DNA"/>
</dbReference>
<name>A0ABP6T0Y8_9ACTN</name>
<dbReference type="SUPFAM" id="SSF56601">
    <property type="entry name" value="beta-lactamase/transpeptidase-like"/>
    <property type="match status" value="1"/>
</dbReference>
<evidence type="ECO:0000313" key="3">
    <source>
        <dbReference type="Proteomes" id="UP001501676"/>
    </source>
</evidence>
<gene>
    <name evidence="2" type="ORF">GCM10020369_40520</name>
</gene>
<comment type="caution">
    <text evidence="2">The sequence shown here is derived from an EMBL/GenBank/DDBJ whole genome shotgun (WGS) entry which is preliminary data.</text>
</comment>
<dbReference type="Gene3D" id="3.40.710.10">
    <property type="entry name" value="DD-peptidase/beta-lactamase superfamily"/>
    <property type="match status" value="1"/>
</dbReference>
<dbReference type="InterPro" id="IPR001466">
    <property type="entry name" value="Beta-lactam-related"/>
</dbReference>
<dbReference type="Pfam" id="PF00144">
    <property type="entry name" value="Beta-lactamase"/>
    <property type="match status" value="1"/>
</dbReference>
<dbReference type="PANTHER" id="PTHR43283:SF3">
    <property type="entry name" value="BETA-LACTAMASE FAMILY PROTEIN (AFU_ORTHOLOGUE AFUA_5G07500)"/>
    <property type="match status" value="1"/>
</dbReference>
<sequence>MTQTVTEVDPLEVGLDPTRLARIDRHFARYVDAGRLPGWSLLVSRYGRVAHTATYGRRDVEAGAPVTDDTLFRIYSMTKPITSVAALMLYEEGAFELTDPVSRYLPAFADQRVLVGGTAARPATVPAIEPVRIWHLLTHTAGLTYGFHHTQVLDEIYRAAGFEWGSPKGLDLAACVDAWAGLPLAFQPGAEWNYSVATDVVGRLVEVVSGQSLDAFFAERIFGPLGMTDTSFTVAETDADRLAALYAPTSRSTTGSRIVRNERMGRAILREPRYLSGGGGLVATRHDYHRFAQMLLGRGELDGVRLLGDRTVRFMTANHLPGGVDLAAFGRPLFAETTFAGTGFGLGVSVVLDPIVGRTLGSAGEFGWGGAASTAFWVDPAEQLTVVFLTQLLPSSTYPLRSQLHQLVYSALVDRIE</sequence>
<keyword evidence="2" id="KW-0378">Hydrolase</keyword>
<protein>
    <submittedName>
        <fullName evidence="2">Serine hydrolase domain-containing protein</fullName>
    </submittedName>
</protein>
<keyword evidence="3" id="KW-1185">Reference proteome</keyword>
<dbReference type="InterPro" id="IPR012338">
    <property type="entry name" value="Beta-lactam/transpept-like"/>
</dbReference>
<dbReference type="PANTHER" id="PTHR43283">
    <property type="entry name" value="BETA-LACTAMASE-RELATED"/>
    <property type="match status" value="1"/>
</dbReference>
<dbReference type="GO" id="GO:0016787">
    <property type="term" value="F:hydrolase activity"/>
    <property type="evidence" value="ECO:0007669"/>
    <property type="project" value="UniProtKB-KW"/>
</dbReference>
<reference evidence="3" key="1">
    <citation type="journal article" date="2019" name="Int. J. Syst. Evol. Microbiol.">
        <title>The Global Catalogue of Microorganisms (GCM) 10K type strain sequencing project: providing services to taxonomists for standard genome sequencing and annotation.</title>
        <authorList>
            <consortium name="The Broad Institute Genomics Platform"/>
            <consortium name="The Broad Institute Genome Sequencing Center for Infectious Disease"/>
            <person name="Wu L."/>
            <person name="Ma J."/>
        </authorList>
    </citation>
    <scope>NUCLEOTIDE SEQUENCE [LARGE SCALE GENOMIC DNA]</scope>
    <source>
        <strain evidence="3">JCM 9458</strain>
    </source>
</reference>
<accession>A0ABP6T0Y8</accession>
<feature type="domain" description="Beta-lactamase-related" evidence="1">
    <location>
        <begin position="23"/>
        <end position="396"/>
    </location>
</feature>
<dbReference type="Proteomes" id="UP001501676">
    <property type="component" value="Unassembled WGS sequence"/>
</dbReference>